<feature type="compositionally biased region" description="Basic and acidic residues" evidence="1">
    <location>
        <begin position="43"/>
        <end position="61"/>
    </location>
</feature>
<feature type="region of interest" description="Disordered" evidence="1">
    <location>
        <begin position="1"/>
        <end position="90"/>
    </location>
</feature>
<dbReference type="EMBL" id="CP019082">
    <property type="protein sequence ID" value="APW62298.1"/>
    <property type="molecule type" value="Genomic_DNA"/>
</dbReference>
<gene>
    <name evidence="2" type="ORF">BSF38_03837</name>
</gene>
<accession>A0A1U7CTR4</accession>
<protein>
    <submittedName>
        <fullName evidence="2">Uncharacterized protein</fullName>
    </submittedName>
</protein>
<dbReference type="RefSeq" id="WP_076348298.1">
    <property type="nucleotide sequence ID" value="NZ_CP019082.1"/>
</dbReference>
<evidence type="ECO:0000313" key="2">
    <source>
        <dbReference type="EMBL" id="APW62298.1"/>
    </source>
</evidence>
<name>A0A1U7CTR4_9BACT</name>
<organism evidence="2 3">
    <name type="scientific">Paludisphaera borealis</name>
    <dbReference type="NCBI Taxonomy" id="1387353"/>
    <lineage>
        <taxon>Bacteria</taxon>
        <taxon>Pseudomonadati</taxon>
        <taxon>Planctomycetota</taxon>
        <taxon>Planctomycetia</taxon>
        <taxon>Isosphaerales</taxon>
        <taxon>Isosphaeraceae</taxon>
        <taxon>Paludisphaera</taxon>
    </lineage>
</organism>
<dbReference type="Proteomes" id="UP000186309">
    <property type="component" value="Chromosome"/>
</dbReference>
<sequence>MAVGLESRTNKTVKKVARRKPANPVQELPPQEATPAPHVVGKLNEREPDENAHRPREEPEAAARGAEGLDAGYARYTESSDFSNRGRDRS</sequence>
<reference evidence="3" key="1">
    <citation type="submission" date="2016-12" db="EMBL/GenBank/DDBJ databases">
        <title>Comparative genomics of four Isosphaeraceae planctomycetes: a common pool of plasmids and glycoside hydrolase genes.</title>
        <authorList>
            <person name="Ivanova A."/>
        </authorList>
    </citation>
    <scope>NUCLEOTIDE SEQUENCE [LARGE SCALE GENOMIC DNA]</scope>
    <source>
        <strain evidence="3">PX4</strain>
    </source>
</reference>
<dbReference type="AlphaFoldDB" id="A0A1U7CTR4"/>
<dbReference type="KEGG" id="pbor:BSF38_03837"/>
<proteinExistence type="predicted"/>
<evidence type="ECO:0000256" key="1">
    <source>
        <dbReference type="SAM" id="MobiDB-lite"/>
    </source>
</evidence>
<keyword evidence="3" id="KW-1185">Reference proteome</keyword>
<evidence type="ECO:0000313" key="3">
    <source>
        <dbReference type="Proteomes" id="UP000186309"/>
    </source>
</evidence>
<feature type="compositionally biased region" description="Basic residues" evidence="1">
    <location>
        <begin position="11"/>
        <end position="21"/>
    </location>
</feature>